<evidence type="ECO:0000256" key="1">
    <source>
        <dbReference type="SAM" id="Phobius"/>
    </source>
</evidence>
<dbReference type="RefSeq" id="WP_232187499.1">
    <property type="nucleotide sequence ID" value="NZ_JAIOAP010000013.1"/>
</dbReference>
<evidence type="ECO:0000313" key="3">
    <source>
        <dbReference type="Proteomes" id="UP001493487"/>
    </source>
</evidence>
<gene>
    <name evidence="2" type="ORF">QJS35_08935</name>
</gene>
<feature type="transmembrane region" description="Helical" evidence="1">
    <location>
        <begin position="110"/>
        <end position="137"/>
    </location>
</feature>
<reference evidence="2 3" key="1">
    <citation type="journal article" date="2023" name="Genome Announc.">
        <title>Pan-Genome Analyses of the Genus Cohnella and Proposal of the Novel Species Cohnella silvisoli sp. nov., Isolated from Forest Soil.</title>
        <authorList>
            <person name="Wang C."/>
            <person name="Mao L."/>
            <person name="Bao G."/>
            <person name="Zhu H."/>
        </authorList>
    </citation>
    <scope>NUCLEOTIDE SEQUENCE [LARGE SCALE GENOMIC DNA]</scope>
    <source>
        <strain evidence="2 3">NL03-T5-1</strain>
    </source>
</reference>
<feature type="transmembrane region" description="Helical" evidence="1">
    <location>
        <begin position="307"/>
        <end position="333"/>
    </location>
</feature>
<protein>
    <submittedName>
        <fullName evidence="2">ABC transporter permease</fullName>
    </submittedName>
</protein>
<keyword evidence="3" id="KW-1185">Reference proteome</keyword>
<feature type="transmembrane region" description="Helical" evidence="1">
    <location>
        <begin position="208"/>
        <end position="228"/>
    </location>
</feature>
<dbReference type="Proteomes" id="UP001493487">
    <property type="component" value="Unassembled WGS sequence"/>
</dbReference>
<comment type="caution">
    <text evidence="2">The sequence shown here is derived from an EMBL/GenBank/DDBJ whole genome shotgun (WGS) entry which is preliminary data.</text>
</comment>
<keyword evidence="1" id="KW-1133">Transmembrane helix</keyword>
<dbReference type="InterPro" id="IPR010288">
    <property type="entry name" value="EcsB_ABC"/>
</dbReference>
<dbReference type="EMBL" id="JASKHM010000004">
    <property type="protein sequence ID" value="MEQ4482517.1"/>
    <property type="molecule type" value="Genomic_DNA"/>
</dbReference>
<keyword evidence="1" id="KW-0472">Membrane</keyword>
<feature type="transmembrane region" description="Helical" evidence="1">
    <location>
        <begin position="149"/>
        <end position="169"/>
    </location>
</feature>
<proteinExistence type="predicted"/>
<accession>A0ABV1KR81</accession>
<dbReference type="Pfam" id="PF05975">
    <property type="entry name" value="EcsB"/>
    <property type="match status" value="1"/>
</dbReference>
<feature type="transmembrane region" description="Helical" evidence="1">
    <location>
        <begin position="393"/>
        <end position="414"/>
    </location>
</feature>
<feature type="transmembrane region" description="Helical" evidence="1">
    <location>
        <begin position="181"/>
        <end position="202"/>
    </location>
</feature>
<feature type="transmembrane region" description="Helical" evidence="1">
    <location>
        <begin position="72"/>
        <end position="89"/>
    </location>
</feature>
<feature type="transmembrane region" description="Helical" evidence="1">
    <location>
        <begin position="42"/>
        <end position="60"/>
    </location>
</feature>
<sequence>MKHEDHTDGFHIKRFSPFPLFLERMSAYWVAIWKCWRTVLDWAVWLYIFIPGLLIIGGMYRDLVRNPPQWLHEIPVALLLTILGLLQLTGKYRTFAEPGDGLFLHRNARWLRGLTAAGFIYGFITRIFLSSLIAAVLSPLLLEVFEFSGSFVIILVIYSAIYGFVWMLLRDRLMQKLRGWQLTIILLMIRPVFLSAFVWLAVIGDTQSAILVLASVFMLTIAFWQMMLRLRTKGTLLHEIAVENAAYVASVGWILSETMDKKPVPKLRRPMLFRQSQPLLKHRDDADRLLDSWFKSVLRRFDLLKPLLYLAGAGAAAMLLSPLPLAVIVWLVLPMLLLGMLQRQWLQWLSEPYIALFRWPDDILERASAKAKIWGAYPLVSLWGIIVGVKTGLIYGSVGWLAIVVIPVAGYYWLRFVNEVVTSFSALRRKKE</sequence>
<organism evidence="2 3">
    <name type="scientific">Cohnella silvisoli</name>
    <dbReference type="NCBI Taxonomy" id="2873699"/>
    <lineage>
        <taxon>Bacteria</taxon>
        <taxon>Bacillati</taxon>
        <taxon>Bacillota</taxon>
        <taxon>Bacilli</taxon>
        <taxon>Bacillales</taxon>
        <taxon>Paenibacillaceae</taxon>
        <taxon>Cohnella</taxon>
    </lineage>
</organism>
<keyword evidence="1" id="KW-0812">Transmembrane</keyword>
<evidence type="ECO:0000313" key="2">
    <source>
        <dbReference type="EMBL" id="MEQ4482517.1"/>
    </source>
</evidence>
<name>A0ABV1KR81_9BACL</name>